<dbReference type="PANTHER" id="PTHR43510">
    <property type="entry name" value="AMINOTRANSFERASE FUNCTION, HYPOTHETICAL (EUROFUNG)"/>
    <property type="match status" value="1"/>
</dbReference>
<keyword evidence="5" id="KW-0032">Aminotransferase</keyword>
<evidence type="ECO:0000313" key="6">
    <source>
        <dbReference type="Proteomes" id="UP001501231"/>
    </source>
</evidence>
<gene>
    <name evidence="5" type="ORF">GCM10010191_87540</name>
</gene>
<keyword evidence="5" id="KW-0808">Transferase</keyword>
<dbReference type="InterPro" id="IPR015422">
    <property type="entry name" value="PyrdxlP-dep_Trfase_small"/>
</dbReference>
<evidence type="ECO:0000256" key="3">
    <source>
        <dbReference type="RuleBase" id="RU003693"/>
    </source>
</evidence>
<dbReference type="GO" id="GO:0008483">
    <property type="term" value="F:transaminase activity"/>
    <property type="evidence" value="ECO:0007669"/>
    <property type="project" value="UniProtKB-KW"/>
</dbReference>
<dbReference type="EMBL" id="BAAARW010000039">
    <property type="protein sequence ID" value="GAA2454984.1"/>
    <property type="molecule type" value="Genomic_DNA"/>
</dbReference>
<comment type="similarity">
    <text evidence="3">Belongs to the class-II pyridoxal-phosphate-dependent aminotransferase family.</text>
</comment>
<dbReference type="NCBIfam" id="TIGR03947">
    <property type="entry name" value="viomycin_VioD"/>
    <property type="match status" value="1"/>
</dbReference>
<reference evidence="5 6" key="1">
    <citation type="journal article" date="2019" name="Int. J. Syst. Evol. Microbiol.">
        <title>The Global Catalogue of Microorganisms (GCM) 10K type strain sequencing project: providing services to taxonomists for standard genome sequencing and annotation.</title>
        <authorList>
            <consortium name="The Broad Institute Genomics Platform"/>
            <consortium name="The Broad Institute Genome Sequencing Center for Infectious Disease"/>
            <person name="Wu L."/>
            <person name="Ma J."/>
        </authorList>
    </citation>
    <scope>NUCLEOTIDE SEQUENCE [LARGE SCALE GENOMIC DNA]</scope>
    <source>
        <strain evidence="5 6">JCM 3325</strain>
    </source>
</reference>
<comment type="cofactor">
    <cofactor evidence="1 3">
        <name>pyridoxal 5'-phosphate</name>
        <dbReference type="ChEBI" id="CHEBI:597326"/>
    </cofactor>
</comment>
<dbReference type="PANTHER" id="PTHR43510:SF1">
    <property type="entry name" value="AMINOTRANSFERASE FUNCTION, HYPOTHETICAL (EUROFUNG)"/>
    <property type="match status" value="1"/>
</dbReference>
<evidence type="ECO:0000313" key="5">
    <source>
        <dbReference type="EMBL" id="GAA2454984.1"/>
    </source>
</evidence>
<dbReference type="InterPro" id="IPR023965">
    <property type="entry name" value="Capreomycidine_synthase"/>
</dbReference>
<dbReference type="InterPro" id="IPR001917">
    <property type="entry name" value="Aminotrans_II_pyridoxalP_BS"/>
</dbReference>
<dbReference type="Gene3D" id="3.40.640.10">
    <property type="entry name" value="Type I PLP-dependent aspartate aminotransferase-like (Major domain)"/>
    <property type="match status" value="1"/>
</dbReference>
<feature type="domain" description="Aminotransferase class I/classII large" evidence="4">
    <location>
        <begin position="63"/>
        <end position="366"/>
    </location>
</feature>
<dbReference type="Gene3D" id="3.90.1150.10">
    <property type="entry name" value="Aspartate Aminotransferase, domain 1"/>
    <property type="match status" value="1"/>
</dbReference>
<dbReference type="CDD" id="cd00609">
    <property type="entry name" value="AAT_like"/>
    <property type="match status" value="1"/>
</dbReference>
<organism evidence="5 6">
    <name type="scientific">Actinomadura vinacea</name>
    <dbReference type="NCBI Taxonomy" id="115336"/>
    <lineage>
        <taxon>Bacteria</taxon>
        <taxon>Bacillati</taxon>
        <taxon>Actinomycetota</taxon>
        <taxon>Actinomycetes</taxon>
        <taxon>Streptosporangiales</taxon>
        <taxon>Thermomonosporaceae</taxon>
        <taxon>Actinomadura</taxon>
    </lineage>
</organism>
<proteinExistence type="inferred from homology"/>
<protein>
    <submittedName>
        <fullName evidence="5">Aminotransferase</fullName>
    </submittedName>
</protein>
<dbReference type="Proteomes" id="UP001501231">
    <property type="component" value="Unassembled WGS sequence"/>
</dbReference>
<comment type="caution">
    <text evidence="5">The sequence shown here is derived from an EMBL/GenBank/DDBJ whole genome shotgun (WGS) entry which is preliminary data.</text>
</comment>
<name>A0ABN3KBC6_9ACTN</name>
<dbReference type="InterPro" id="IPR004839">
    <property type="entry name" value="Aminotransferase_I/II_large"/>
</dbReference>
<dbReference type="SUPFAM" id="SSF53383">
    <property type="entry name" value="PLP-dependent transferases"/>
    <property type="match status" value="1"/>
</dbReference>
<evidence type="ECO:0000259" key="4">
    <source>
        <dbReference type="Pfam" id="PF00155"/>
    </source>
</evidence>
<evidence type="ECO:0000256" key="2">
    <source>
        <dbReference type="ARBA" id="ARBA00022898"/>
    </source>
</evidence>
<keyword evidence="6" id="KW-1185">Reference proteome</keyword>
<dbReference type="InterPro" id="IPR015421">
    <property type="entry name" value="PyrdxlP-dep_Trfase_major"/>
</dbReference>
<evidence type="ECO:0000256" key="1">
    <source>
        <dbReference type="ARBA" id="ARBA00001933"/>
    </source>
</evidence>
<dbReference type="InterPro" id="IPR015424">
    <property type="entry name" value="PyrdxlP-dep_Trfase"/>
</dbReference>
<dbReference type="Pfam" id="PF00155">
    <property type="entry name" value="Aminotran_1_2"/>
    <property type="match status" value="1"/>
</dbReference>
<keyword evidence="2 3" id="KW-0663">Pyridoxal phosphate</keyword>
<sequence length="376" mass="40409">MALVTMRLRSAPLEDWLRDYYFTAEIDISSSGVHSYSMAELRALTGLEHAEIDGLVFDDGYSLGAPAVRSAIARRWGGLEPETVMTTSGSGEAISLVLMALLRPGDEVVVVQPGYHLLVEFAAGLGCSVRPWRLTAGTGWRPSLDELSGLVTEHTRAIIINFPQNPTGTSITEAELSTLLSLAASVDAYVLSDEAFTDLTYDSAPLPTVAARYERGVSFNTFSKAFGLPGLRFGWCIGPPALLAECVRIRDYTTLHVSPLVELLALGVLGNAEAFMKPRRELARANRDAVGDWAAAHPDLVSLVRPAGGVSAFPRLEGIADVDAFCDDLFKRRGTLVIPGSCFGAPEHIRLGFGGRPEPLAEGLGRLTRALEQARA</sequence>
<dbReference type="PROSITE" id="PS00599">
    <property type="entry name" value="AA_TRANSFER_CLASS_2"/>
    <property type="match status" value="1"/>
</dbReference>
<accession>A0ABN3KBC6</accession>